<dbReference type="PANTHER" id="PTHR36966">
    <property type="entry name" value="REP-ASSOCIATED TYROSINE TRANSPOSASE"/>
    <property type="match status" value="1"/>
</dbReference>
<dbReference type="SUPFAM" id="SSF143422">
    <property type="entry name" value="Transposase IS200-like"/>
    <property type="match status" value="1"/>
</dbReference>
<dbReference type="GO" id="GO:0004803">
    <property type="term" value="F:transposase activity"/>
    <property type="evidence" value="ECO:0007669"/>
    <property type="project" value="InterPro"/>
</dbReference>
<dbReference type="Proteomes" id="UP000233618">
    <property type="component" value="Unassembled WGS sequence"/>
</dbReference>
<dbReference type="InterPro" id="IPR036515">
    <property type="entry name" value="Transposase_17_sf"/>
</dbReference>
<dbReference type="RefSeq" id="WP_101310057.1">
    <property type="nucleotide sequence ID" value="NZ_MVDE01000016.1"/>
</dbReference>
<dbReference type="EMBL" id="MVDE01000016">
    <property type="protein sequence ID" value="PKQ66278.1"/>
    <property type="molecule type" value="Genomic_DNA"/>
</dbReference>
<comment type="caution">
    <text evidence="2">The sequence shown here is derived from an EMBL/GenBank/DDBJ whole genome shotgun (WGS) entry which is preliminary data.</text>
</comment>
<reference evidence="2 3" key="1">
    <citation type="journal article" date="2017" name="Front. Microbiol.">
        <title>Labilibaculum manganireducens gen. nov., sp. nov. and Labilibaculum filiforme sp. nov., Novel Bacteroidetes Isolated from Subsurface Sediments of the Baltic Sea.</title>
        <authorList>
            <person name="Vandieken V."/>
            <person name="Marshall I.P."/>
            <person name="Niemann H."/>
            <person name="Engelen B."/>
            <person name="Cypionka H."/>
        </authorList>
    </citation>
    <scope>NUCLEOTIDE SEQUENCE [LARGE SCALE GENOMIC DNA]</scope>
    <source>
        <strain evidence="2 3">59.10-2M</strain>
    </source>
</reference>
<dbReference type="InterPro" id="IPR052715">
    <property type="entry name" value="RAYT_transposase"/>
</dbReference>
<gene>
    <name evidence="2" type="ORF">BZG01_11855</name>
</gene>
<dbReference type="AlphaFoldDB" id="A0A2N3I7K1"/>
<dbReference type="PANTHER" id="PTHR36966:SF1">
    <property type="entry name" value="REP-ASSOCIATED TYROSINE TRANSPOSASE"/>
    <property type="match status" value="1"/>
</dbReference>
<evidence type="ECO:0000313" key="3">
    <source>
        <dbReference type="Proteomes" id="UP000233618"/>
    </source>
</evidence>
<organism evidence="2 3">
    <name type="scientific">Labilibaculum manganireducens</name>
    <dbReference type="NCBI Taxonomy" id="1940525"/>
    <lineage>
        <taxon>Bacteria</taxon>
        <taxon>Pseudomonadati</taxon>
        <taxon>Bacteroidota</taxon>
        <taxon>Bacteroidia</taxon>
        <taxon>Marinilabiliales</taxon>
        <taxon>Marinifilaceae</taxon>
        <taxon>Labilibaculum</taxon>
    </lineage>
</organism>
<dbReference type="Gene3D" id="3.30.70.1290">
    <property type="entry name" value="Transposase IS200-like"/>
    <property type="match status" value="1"/>
</dbReference>
<name>A0A2N3I7K1_9BACT</name>
<dbReference type="GO" id="GO:0043565">
    <property type="term" value="F:sequence-specific DNA binding"/>
    <property type="evidence" value="ECO:0007669"/>
    <property type="project" value="TreeGrafter"/>
</dbReference>
<dbReference type="SMART" id="SM01321">
    <property type="entry name" value="Y1_Tnp"/>
    <property type="match status" value="1"/>
</dbReference>
<evidence type="ECO:0000259" key="1">
    <source>
        <dbReference type="SMART" id="SM01321"/>
    </source>
</evidence>
<keyword evidence="3" id="KW-1185">Reference proteome</keyword>
<evidence type="ECO:0000313" key="2">
    <source>
        <dbReference type="EMBL" id="PKQ66278.1"/>
    </source>
</evidence>
<feature type="domain" description="Transposase IS200-like" evidence="1">
    <location>
        <begin position="15"/>
        <end position="176"/>
    </location>
</feature>
<dbReference type="GO" id="GO:0006313">
    <property type="term" value="P:DNA transposition"/>
    <property type="evidence" value="ECO:0007669"/>
    <property type="project" value="InterPro"/>
</dbReference>
<accession>A0A2N3I7K1</accession>
<sequence length="187" mass="21793">MRNRKIIRKQNHDYSSDGWYFVTICTKNHECYFGEIVNDIMRPNDIGKQANAFIQEISNHFPFVELGKFIVMPNHIHIIVGIVGTRHVVSVQAMDTDVTNEFKNGVPELDHVVQLNQFGKTIPGSLSAILGQLKSTLTRWCRANYHDHFGWQVRFHDHIIRTDESFERISTYIENNPANWNDDKFHP</sequence>
<protein>
    <recommendedName>
        <fullName evidence="1">Transposase IS200-like domain-containing protein</fullName>
    </recommendedName>
</protein>
<dbReference type="InterPro" id="IPR002686">
    <property type="entry name" value="Transposase_17"/>
</dbReference>
<proteinExistence type="predicted"/>